<dbReference type="EMBL" id="CP034879">
    <property type="protein sequence ID" value="QCI20466.1"/>
    <property type="molecule type" value="Genomic_DNA"/>
</dbReference>
<dbReference type="OrthoDB" id="9816072at2"/>
<dbReference type="InterPro" id="IPR029063">
    <property type="entry name" value="SAM-dependent_MTases_sf"/>
</dbReference>
<dbReference type="AlphaFoldDB" id="A0A4D6XTM8"/>
<dbReference type="Gene3D" id="3.40.50.150">
    <property type="entry name" value="Vaccinia Virus protein VP39"/>
    <property type="match status" value="1"/>
</dbReference>
<reference evidence="2 3" key="2">
    <citation type="submission" date="2019-05" db="EMBL/GenBank/DDBJ databases">
        <title>Genome evolution of the obligate endosymbiont Buchnera aphidicola.</title>
        <authorList>
            <person name="Moran N.A."/>
        </authorList>
    </citation>
    <scope>NUCLEOTIDE SEQUENCE [LARGE SCALE GENOMIC DNA]</scope>
    <source>
        <strain evidence="2 3">Bca</strain>
    </source>
</reference>
<dbReference type="Proteomes" id="UP000298594">
    <property type="component" value="Chromosome"/>
</dbReference>
<gene>
    <name evidence="2" type="ORF">D9V67_01680</name>
</gene>
<evidence type="ECO:0000313" key="2">
    <source>
        <dbReference type="EMBL" id="QCI20466.1"/>
    </source>
</evidence>
<sequence length="62" mass="7454">MLFSKSSQLILRHSKIFKTKNVFFSGNIQDNFPIYLSTSNKKINLQKYNDYIKLKKKSYKKF</sequence>
<protein>
    <recommendedName>
        <fullName evidence="1">Methyltransferase small N-terminal domain-containing protein</fullName>
    </recommendedName>
</protein>
<name>A0A4D6XTM8_9GAMM</name>
<dbReference type="InterPro" id="IPR013675">
    <property type="entry name" value="Mtase_sm_N"/>
</dbReference>
<evidence type="ECO:0000259" key="1">
    <source>
        <dbReference type="Pfam" id="PF08468"/>
    </source>
</evidence>
<accession>A0A4D6XTM8</accession>
<organism evidence="2 3">
    <name type="scientific">Buchnera aphidicola</name>
    <name type="common">Brachycaudus cardui</name>
    <dbReference type="NCBI Taxonomy" id="557993"/>
    <lineage>
        <taxon>Bacteria</taxon>
        <taxon>Pseudomonadati</taxon>
        <taxon>Pseudomonadota</taxon>
        <taxon>Gammaproteobacteria</taxon>
        <taxon>Enterobacterales</taxon>
        <taxon>Erwiniaceae</taxon>
        <taxon>Buchnera</taxon>
    </lineage>
</organism>
<proteinExistence type="predicted"/>
<reference evidence="2 3" key="1">
    <citation type="submission" date="2018-12" db="EMBL/GenBank/DDBJ databases">
        <authorList>
            <person name="Chong R.A."/>
        </authorList>
    </citation>
    <scope>NUCLEOTIDE SEQUENCE [LARGE SCALE GENOMIC DNA]</scope>
    <source>
        <strain evidence="2 3">Bca</strain>
    </source>
</reference>
<dbReference type="Pfam" id="PF08468">
    <property type="entry name" value="MTS_N"/>
    <property type="match status" value="1"/>
</dbReference>
<evidence type="ECO:0000313" key="3">
    <source>
        <dbReference type="Proteomes" id="UP000298594"/>
    </source>
</evidence>
<feature type="domain" description="Methyltransferase small N-terminal" evidence="1">
    <location>
        <begin position="7"/>
        <end position="58"/>
    </location>
</feature>
<dbReference type="GO" id="GO:0008990">
    <property type="term" value="F:rRNA (guanine-N2-)-methyltransferase activity"/>
    <property type="evidence" value="ECO:0007669"/>
    <property type="project" value="InterPro"/>
</dbReference>
<dbReference type="RefSeq" id="WP_158359502.1">
    <property type="nucleotide sequence ID" value="NZ_CP034879.1"/>
</dbReference>